<keyword evidence="13" id="KW-1185">Reference proteome</keyword>
<keyword evidence="8 10" id="KW-1133">Transmembrane helix</keyword>
<dbReference type="Proteomes" id="UP000319004">
    <property type="component" value="Chromosome"/>
</dbReference>
<dbReference type="PANTHER" id="PTHR38831:SF2">
    <property type="entry name" value="TYPE II SECRETION SYSTEM PROTEIN K"/>
    <property type="match status" value="1"/>
</dbReference>
<dbReference type="GO" id="GO:0009306">
    <property type="term" value="P:protein secretion"/>
    <property type="evidence" value="ECO:0007669"/>
    <property type="project" value="InterPro"/>
</dbReference>
<dbReference type="PANTHER" id="PTHR38831">
    <property type="entry name" value="TYPE II SECRETION SYSTEM PROTEIN K"/>
    <property type="match status" value="1"/>
</dbReference>
<dbReference type="InterPro" id="IPR005628">
    <property type="entry name" value="GspK"/>
</dbReference>
<keyword evidence="9 10" id="KW-0472">Membrane</keyword>
<keyword evidence="5" id="KW-0997">Cell inner membrane</keyword>
<evidence type="ECO:0000259" key="11">
    <source>
        <dbReference type="Pfam" id="PF21687"/>
    </source>
</evidence>
<keyword evidence="3" id="KW-0813">Transport</keyword>
<accession>A0A518HRQ8</accession>
<dbReference type="EMBL" id="CP037423">
    <property type="protein sequence ID" value="QDV43527.1"/>
    <property type="molecule type" value="Genomic_DNA"/>
</dbReference>
<feature type="transmembrane region" description="Helical" evidence="10">
    <location>
        <begin position="18"/>
        <end position="44"/>
    </location>
</feature>
<reference evidence="12 13" key="1">
    <citation type="submission" date="2019-03" db="EMBL/GenBank/DDBJ databases">
        <title>Deep-cultivation of Planctomycetes and their phenomic and genomic characterization uncovers novel biology.</title>
        <authorList>
            <person name="Wiegand S."/>
            <person name="Jogler M."/>
            <person name="Boedeker C."/>
            <person name="Pinto D."/>
            <person name="Vollmers J."/>
            <person name="Rivas-Marin E."/>
            <person name="Kohn T."/>
            <person name="Peeters S.H."/>
            <person name="Heuer A."/>
            <person name="Rast P."/>
            <person name="Oberbeckmann S."/>
            <person name="Bunk B."/>
            <person name="Jeske O."/>
            <person name="Meyerdierks A."/>
            <person name="Storesund J.E."/>
            <person name="Kallscheuer N."/>
            <person name="Luecker S."/>
            <person name="Lage O.M."/>
            <person name="Pohl T."/>
            <person name="Merkel B.J."/>
            <person name="Hornburger P."/>
            <person name="Mueller R.-W."/>
            <person name="Bruemmer F."/>
            <person name="Labrenz M."/>
            <person name="Spormann A.M."/>
            <person name="Op den Camp H."/>
            <person name="Overmann J."/>
            <person name="Amann R."/>
            <person name="Jetten M.S.M."/>
            <person name="Mascher T."/>
            <person name="Medema M.H."/>
            <person name="Devos D.P."/>
            <person name="Kaster A.-K."/>
            <person name="Ovreas L."/>
            <person name="Rohde M."/>
            <person name="Galperin M.Y."/>
            <person name="Jogler C."/>
        </authorList>
    </citation>
    <scope>NUCLEOTIDE SEQUENCE [LARGE SCALE GENOMIC DNA]</scope>
    <source>
        <strain evidence="12 13">Enr13</strain>
    </source>
</reference>
<dbReference type="KEGG" id="snep:Enr13x_33840"/>
<protein>
    <submittedName>
        <fullName evidence="12">General secretion pathway protein K</fullName>
    </submittedName>
</protein>
<evidence type="ECO:0000313" key="13">
    <source>
        <dbReference type="Proteomes" id="UP000319004"/>
    </source>
</evidence>
<keyword evidence="4" id="KW-1003">Cell membrane</keyword>
<evidence type="ECO:0000256" key="1">
    <source>
        <dbReference type="ARBA" id="ARBA00004533"/>
    </source>
</evidence>
<keyword evidence="6 10" id="KW-0812">Transmembrane</keyword>
<dbReference type="InterPro" id="IPR049031">
    <property type="entry name" value="T2SSK_SAM-like_1st"/>
</dbReference>
<keyword evidence="7" id="KW-0653">Protein transport</keyword>
<evidence type="ECO:0000256" key="4">
    <source>
        <dbReference type="ARBA" id="ARBA00022475"/>
    </source>
</evidence>
<dbReference type="Pfam" id="PF21687">
    <property type="entry name" value="T2SSK_1st"/>
    <property type="match status" value="1"/>
</dbReference>
<evidence type="ECO:0000256" key="2">
    <source>
        <dbReference type="ARBA" id="ARBA00007246"/>
    </source>
</evidence>
<proteinExistence type="inferred from homology"/>
<dbReference type="SUPFAM" id="SSF158544">
    <property type="entry name" value="GspK insert domain-like"/>
    <property type="match status" value="1"/>
</dbReference>
<name>A0A518HRQ8_9BACT</name>
<organism evidence="12 13">
    <name type="scientific">Stieleria neptunia</name>
    <dbReference type="NCBI Taxonomy" id="2527979"/>
    <lineage>
        <taxon>Bacteria</taxon>
        <taxon>Pseudomonadati</taxon>
        <taxon>Planctomycetota</taxon>
        <taxon>Planctomycetia</taxon>
        <taxon>Pirellulales</taxon>
        <taxon>Pirellulaceae</taxon>
        <taxon>Stieleria</taxon>
    </lineage>
</organism>
<gene>
    <name evidence="12" type="ORF">Enr13x_33840</name>
</gene>
<evidence type="ECO:0000256" key="9">
    <source>
        <dbReference type="ARBA" id="ARBA00023136"/>
    </source>
</evidence>
<evidence type="ECO:0000256" key="5">
    <source>
        <dbReference type="ARBA" id="ARBA00022519"/>
    </source>
</evidence>
<comment type="subcellular location">
    <subcellularLocation>
        <location evidence="1">Cell inner membrane</location>
    </subcellularLocation>
</comment>
<dbReference type="InterPro" id="IPR038072">
    <property type="entry name" value="GspK_central_sf"/>
</dbReference>
<feature type="domain" description="T2SS protein K first SAM-like" evidence="11">
    <location>
        <begin position="133"/>
        <end position="239"/>
    </location>
</feature>
<dbReference type="Gene3D" id="1.10.40.60">
    <property type="entry name" value="EpsJ-like"/>
    <property type="match status" value="1"/>
</dbReference>
<evidence type="ECO:0000256" key="7">
    <source>
        <dbReference type="ARBA" id="ARBA00022927"/>
    </source>
</evidence>
<evidence type="ECO:0000256" key="6">
    <source>
        <dbReference type="ARBA" id="ARBA00022692"/>
    </source>
</evidence>
<sequence>MFSPTTTKTQRPGRRRGFFLVLVLLVVVVATLSVYSFTGVMVAYDDAAYLSGDLVRARVAADSGAEAIRLILSQPRMMRDDMGGVYNNPNLFQAIAVSDQDPANVCDFSVPAPDLNENGMLSGIRFGLQDESARLNLNTLTVLDENSEGLMAALSLLSDPDSADVLPESIATALLLALPGMTEEIADSIMDWLDADDEVRPYGAELEYYSGLPTPYEPTNGPINSVEELLLVSGMTPTLLFGADTNRNGVLDPDEQQRFNVTVDTPGALGLAAYFTIHGQEANKQRDGTFRVNINADDLEILYEDLTEVLGDDVYASFICAYRMSGAPSTSLAGAALPDAANAAPDDQPANDGGVWTADLLENFDLSAGGSVEFTQVLDLIDATVTVGGGDDAVTYRSPFDLLTAGIYLPLIMDKLVTGDTPAMPGRINVNECPAELLYGIPFLTEEQVGMILEARGTETDDENRFYETWLMVEGIVTLAEMRNLVPLLTGGGDVYRAQIVGYFESTGLAHRQEVIIDATTVNPKIVSYRDLSHLGRAFDVSVLGIRNTAAVSGDEPAASQ</sequence>
<evidence type="ECO:0000256" key="8">
    <source>
        <dbReference type="ARBA" id="ARBA00022989"/>
    </source>
</evidence>
<dbReference type="RefSeq" id="WP_197456063.1">
    <property type="nucleotide sequence ID" value="NZ_CP037423.1"/>
</dbReference>
<dbReference type="GO" id="GO:0005886">
    <property type="term" value="C:plasma membrane"/>
    <property type="evidence" value="ECO:0007669"/>
    <property type="project" value="UniProtKB-SubCell"/>
</dbReference>
<comment type="similarity">
    <text evidence="2">Belongs to the GSP K family.</text>
</comment>
<evidence type="ECO:0000256" key="10">
    <source>
        <dbReference type="SAM" id="Phobius"/>
    </source>
</evidence>
<evidence type="ECO:0000313" key="12">
    <source>
        <dbReference type="EMBL" id="QDV43527.1"/>
    </source>
</evidence>
<dbReference type="AlphaFoldDB" id="A0A518HRQ8"/>
<evidence type="ECO:0000256" key="3">
    <source>
        <dbReference type="ARBA" id="ARBA00022448"/>
    </source>
</evidence>